<feature type="compositionally biased region" description="Basic residues" evidence="5">
    <location>
        <begin position="123"/>
        <end position="136"/>
    </location>
</feature>
<evidence type="ECO:0000256" key="5">
    <source>
        <dbReference type="SAM" id="MobiDB-lite"/>
    </source>
</evidence>
<keyword evidence="9" id="KW-1185">Reference proteome</keyword>
<gene>
    <name evidence="8" type="ORF">CHIRRI_LOCUS1198</name>
</gene>
<feature type="region of interest" description="Disordered" evidence="5">
    <location>
        <begin position="207"/>
        <end position="246"/>
    </location>
</feature>
<feature type="domain" description="Spaetzle" evidence="7">
    <location>
        <begin position="398"/>
        <end position="488"/>
    </location>
</feature>
<reference evidence="8" key="1">
    <citation type="submission" date="2022-01" db="EMBL/GenBank/DDBJ databases">
        <authorList>
            <person name="King R."/>
        </authorList>
    </citation>
    <scope>NUCLEOTIDE SEQUENCE</scope>
</reference>
<feature type="compositionally biased region" description="Low complexity" evidence="5">
    <location>
        <begin position="211"/>
        <end position="235"/>
    </location>
</feature>
<dbReference type="GO" id="GO:0005121">
    <property type="term" value="F:Toll binding"/>
    <property type="evidence" value="ECO:0007669"/>
    <property type="project" value="TreeGrafter"/>
</dbReference>
<evidence type="ECO:0000259" key="7">
    <source>
        <dbReference type="Pfam" id="PF16077"/>
    </source>
</evidence>
<feature type="compositionally biased region" description="Acidic residues" evidence="5">
    <location>
        <begin position="515"/>
        <end position="533"/>
    </location>
</feature>
<keyword evidence="3" id="KW-1015">Disulfide bond</keyword>
<dbReference type="Proteomes" id="UP001153620">
    <property type="component" value="Chromosome 1"/>
</dbReference>
<evidence type="ECO:0000256" key="2">
    <source>
        <dbReference type="ARBA" id="ARBA00022729"/>
    </source>
</evidence>
<sequence>MKCKSIACLIILLNIAGVIVLASSAYDSIECDPHSNRARTGRARLIESIPCDLNKQSYCNLPGESYPWNAVKKFVYDNQGLVRRMYGDVRHIFVMQSELENEIDFDDIKLTADKYSKAFNTHNKPRHRQMKAKKVTAKATTTTRKNYRSGDTSEPHFRPAQRPAAINTKQRTKPPKLTIQSNEQSEKTSLIDNLILTNVESLTNTKLNEKSTSQTTTKLTSITSSSTTTPSLSTSEIMNDEDSNRIVDNHEQQAYDDDESDREKNETVDIAVIDLFSNISSALSASSTSTVSTTEKVLTESTTMSSSTTSSTSISSEKPLIMTKNKVTTEENEELEEVVDDILSELVNDSSSSASSTSAVFDKIDDKGQASKDPSLTSTTEAQLYQDAIPTANRRGVNACPVKEEVVAPFWGNNTRGEILALLNVYPFEQYINWEKCTNENEQMYCRKGCRCEQQYRLHRLLAYNPLDACRGIFSDWFRFPSCCICKCYDIPFDYRVTSRSPRGSDRVLDAAISDNEDVENDDDDGFENDDKDSDGNYYFDDDYENE</sequence>
<dbReference type="GO" id="GO:0008083">
    <property type="term" value="F:growth factor activity"/>
    <property type="evidence" value="ECO:0007669"/>
    <property type="project" value="TreeGrafter"/>
</dbReference>
<proteinExistence type="predicted"/>
<dbReference type="InterPro" id="IPR052444">
    <property type="entry name" value="Spz/Toll_ligand-like"/>
</dbReference>
<dbReference type="EMBL" id="OU895877">
    <property type="protein sequence ID" value="CAG9798213.1"/>
    <property type="molecule type" value="Genomic_DNA"/>
</dbReference>
<evidence type="ECO:0000256" key="6">
    <source>
        <dbReference type="SAM" id="SignalP"/>
    </source>
</evidence>
<dbReference type="Gene3D" id="2.10.90.10">
    <property type="entry name" value="Cystine-knot cytokines"/>
    <property type="match status" value="1"/>
</dbReference>
<protein>
    <recommendedName>
        <fullName evidence="7">Spaetzle domain-containing protein</fullName>
    </recommendedName>
</protein>
<dbReference type="InterPro" id="IPR032104">
    <property type="entry name" value="Spaetzle"/>
</dbReference>
<dbReference type="GO" id="GO:0021556">
    <property type="term" value="P:central nervous system formation"/>
    <property type="evidence" value="ECO:0007669"/>
    <property type="project" value="TreeGrafter"/>
</dbReference>
<feature type="region of interest" description="Disordered" evidence="5">
    <location>
        <begin position="510"/>
        <end position="547"/>
    </location>
</feature>
<evidence type="ECO:0000313" key="8">
    <source>
        <dbReference type="EMBL" id="CAG9798213.1"/>
    </source>
</evidence>
<name>A0A9N9RKB7_9DIPT</name>
<dbReference type="AlphaFoldDB" id="A0A9N9RKB7"/>
<comment type="subunit">
    <text evidence="1">Homodimer; disulfide-linked.</text>
</comment>
<evidence type="ECO:0000313" key="9">
    <source>
        <dbReference type="Proteomes" id="UP001153620"/>
    </source>
</evidence>
<feature type="chain" id="PRO_5040193154" description="Spaetzle domain-containing protein" evidence="6">
    <location>
        <begin position="23"/>
        <end position="547"/>
    </location>
</feature>
<dbReference type="InterPro" id="IPR029034">
    <property type="entry name" value="Cystine-knot_cytokine"/>
</dbReference>
<dbReference type="PANTHER" id="PTHR23199:SF5">
    <property type="entry name" value="PROTEIN SPAETZLE 4"/>
    <property type="match status" value="1"/>
</dbReference>
<evidence type="ECO:0000256" key="1">
    <source>
        <dbReference type="ARBA" id="ARBA00011748"/>
    </source>
</evidence>
<dbReference type="Pfam" id="PF16077">
    <property type="entry name" value="Spaetzle"/>
    <property type="match status" value="1"/>
</dbReference>
<dbReference type="PANTHER" id="PTHR23199">
    <property type="entry name" value="NEUROTROPHIN 1-RELATED"/>
    <property type="match status" value="1"/>
</dbReference>
<keyword evidence="4" id="KW-0325">Glycoprotein</keyword>
<reference evidence="8" key="2">
    <citation type="submission" date="2022-10" db="EMBL/GenBank/DDBJ databases">
        <authorList>
            <consortium name="ENA_rothamsted_submissions"/>
            <consortium name="culmorum"/>
            <person name="King R."/>
        </authorList>
    </citation>
    <scope>NUCLEOTIDE SEQUENCE</scope>
</reference>
<dbReference type="SUPFAM" id="SSF57501">
    <property type="entry name" value="Cystine-knot cytokines"/>
    <property type="match status" value="1"/>
</dbReference>
<feature type="signal peptide" evidence="6">
    <location>
        <begin position="1"/>
        <end position="22"/>
    </location>
</feature>
<dbReference type="GO" id="GO:0005615">
    <property type="term" value="C:extracellular space"/>
    <property type="evidence" value="ECO:0007669"/>
    <property type="project" value="UniProtKB-ARBA"/>
</dbReference>
<dbReference type="OrthoDB" id="6594799at2759"/>
<dbReference type="FunFam" id="2.10.90.10:FF:000018">
    <property type="entry name" value="Spatzle 4"/>
    <property type="match status" value="1"/>
</dbReference>
<evidence type="ECO:0000256" key="3">
    <source>
        <dbReference type="ARBA" id="ARBA00023157"/>
    </source>
</evidence>
<feature type="region of interest" description="Disordered" evidence="5">
    <location>
        <begin position="123"/>
        <end position="186"/>
    </location>
</feature>
<organism evidence="8 9">
    <name type="scientific">Chironomus riparius</name>
    <dbReference type="NCBI Taxonomy" id="315576"/>
    <lineage>
        <taxon>Eukaryota</taxon>
        <taxon>Metazoa</taxon>
        <taxon>Ecdysozoa</taxon>
        <taxon>Arthropoda</taxon>
        <taxon>Hexapoda</taxon>
        <taxon>Insecta</taxon>
        <taxon>Pterygota</taxon>
        <taxon>Neoptera</taxon>
        <taxon>Endopterygota</taxon>
        <taxon>Diptera</taxon>
        <taxon>Nematocera</taxon>
        <taxon>Chironomoidea</taxon>
        <taxon>Chironomidae</taxon>
        <taxon>Chironominae</taxon>
        <taxon>Chironomus</taxon>
    </lineage>
</organism>
<accession>A0A9N9RKB7</accession>
<keyword evidence="2 6" id="KW-0732">Signal</keyword>
<evidence type="ECO:0000256" key="4">
    <source>
        <dbReference type="ARBA" id="ARBA00023180"/>
    </source>
</evidence>
<dbReference type="GO" id="GO:0045087">
    <property type="term" value="P:innate immune response"/>
    <property type="evidence" value="ECO:0007669"/>
    <property type="project" value="TreeGrafter"/>
</dbReference>